<dbReference type="Gene3D" id="6.10.280.220">
    <property type="match status" value="1"/>
</dbReference>
<feature type="domain" description="Magnesium transporter MgtE intracellular" evidence="3">
    <location>
        <begin position="192"/>
        <end position="246"/>
    </location>
</feature>
<sequence>MMTFLNRLRVLPVTIFVAVFLLTIKVNAIWEGVGDWMGAVSVTQAGAEQKAAQDRPKEAKDILNDRHPAPPRVLELAQANTEELSDEEKKAMAQEDAAIAAEEAANDQRDTGIGDDPTFYTQAEVDLLQKLAERREEIEAHARELDVRENLLKAAEARIDKKVQSLKALQQTIEDKMVKYDEQQANKLVNLVKIYENMKPKDAGRIFEELEMDVLLEVAEKMNKRRLAPILAKMDPKKARDVTEELFKLRSLPQPGELTGG</sequence>
<reference evidence="4" key="1">
    <citation type="journal article" date="2014" name="Int. J. Syst. Evol. Microbiol.">
        <title>Complete genome sequence of Corynebacterium casei LMG S-19264T (=DSM 44701T), isolated from a smear-ripened cheese.</title>
        <authorList>
            <consortium name="US DOE Joint Genome Institute (JGI-PGF)"/>
            <person name="Walter F."/>
            <person name="Albersmeier A."/>
            <person name="Kalinowski J."/>
            <person name="Ruckert C."/>
        </authorList>
    </citation>
    <scope>NUCLEOTIDE SEQUENCE</scope>
    <source>
        <strain evidence="4">CGMCC 1.15254</strain>
    </source>
</reference>
<dbReference type="SUPFAM" id="SSF158791">
    <property type="entry name" value="MgtE N-terminal domain-like"/>
    <property type="match status" value="1"/>
</dbReference>
<reference evidence="4" key="2">
    <citation type="submission" date="2020-09" db="EMBL/GenBank/DDBJ databases">
        <authorList>
            <person name="Sun Q."/>
            <person name="Zhou Y."/>
        </authorList>
    </citation>
    <scope>NUCLEOTIDE SEQUENCE</scope>
    <source>
        <strain evidence="4">CGMCC 1.15254</strain>
    </source>
</reference>
<proteinExistence type="predicted"/>
<dbReference type="Pfam" id="PF03448">
    <property type="entry name" value="MgtE_N"/>
    <property type="match status" value="1"/>
</dbReference>
<evidence type="ECO:0000313" key="5">
    <source>
        <dbReference type="Proteomes" id="UP000632498"/>
    </source>
</evidence>
<feature type="compositionally biased region" description="Basic and acidic residues" evidence="2">
    <location>
        <begin position="51"/>
        <end position="68"/>
    </location>
</feature>
<protein>
    <recommendedName>
        <fullName evidence="3">Magnesium transporter MgtE intracellular domain-containing protein</fullName>
    </recommendedName>
</protein>
<name>A0A917BVQ0_9PROT</name>
<dbReference type="Proteomes" id="UP000632498">
    <property type="component" value="Unassembled WGS sequence"/>
</dbReference>
<dbReference type="InterPro" id="IPR006668">
    <property type="entry name" value="Mg_transptr_MgtE_intracell_dom"/>
</dbReference>
<evidence type="ECO:0000313" key="4">
    <source>
        <dbReference type="EMBL" id="GGF56448.1"/>
    </source>
</evidence>
<comment type="caution">
    <text evidence="4">The sequence shown here is derived from an EMBL/GenBank/DDBJ whole genome shotgun (WGS) entry which is preliminary data.</text>
</comment>
<accession>A0A917BVQ0</accession>
<gene>
    <name evidence="4" type="ORF">GCM10011332_07450</name>
</gene>
<dbReference type="RefSeq" id="WP_188661774.1">
    <property type="nucleotide sequence ID" value="NZ_BMHV01000004.1"/>
</dbReference>
<dbReference type="AlphaFoldDB" id="A0A917BVQ0"/>
<organism evidence="4 5">
    <name type="scientific">Terasakiella brassicae</name>
    <dbReference type="NCBI Taxonomy" id="1634917"/>
    <lineage>
        <taxon>Bacteria</taxon>
        <taxon>Pseudomonadati</taxon>
        <taxon>Pseudomonadota</taxon>
        <taxon>Alphaproteobacteria</taxon>
        <taxon>Rhodospirillales</taxon>
        <taxon>Terasakiellaceae</taxon>
        <taxon>Terasakiella</taxon>
    </lineage>
</organism>
<evidence type="ECO:0000259" key="3">
    <source>
        <dbReference type="Pfam" id="PF03448"/>
    </source>
</evidence>
<feature type="region of interest" description="Disordered" evidence="2">
    <location>
        <begin position="48"/>
        <end position="69"/>
    </location>
</feature>
<evidence type="ECO:0000256" key="1">
    <source>
        <dbReference type="SAM" id="Coils"/>
    </source>
</evidence>
<evidence type="ECO:0000256" key="2">
    <source>
        <dbReference type="SAM" id="MobiDB-lite"/>
    </source>
</evidence>
<feature type="coiled-coil region" evidence="1">
    <location>
        <begin position="128"/>
        <end position="186"/>
    </location>
</feature>
<keyword evidence="5" id="KW-1185">Reference proteome</keyword>
<dbReference type="EMBL" id="BMHV01000004">
    <property type="protein sequence ID" value="GGF56448.1"/>
    <property type="molecule type" value="Genomic_DNA"/>
</dbReference>
<keyword evidence="1" id="KW-0175">Coiled coil</keyword>